<proteinExistence type="predicted"/>
<name>A0AAE0GJ54_9CHLO</name>
<comment type="caution">
    <text evidence="2">The sequence shown here is derived from an EMBL/GenBank/DDBJ whole genome shotgun (WGS) entry which is preliminary data.</text>
</comment>
<feature type="region of interest" description="Disordered" evidence="1">
    <location>
        <begin position="1"/>
        <end position="47"/>
    </location>
</feature>
<dbReference type="EMBL" id="LGRX02005178">
    <property type="protein sequence ID" value="KAK3279009.1"/>
    <property type="molecule type" value="Genomic_DNA"/>
</dbReference>
<feature type="compositionally biased region" description="Pro residues" evidence="1">
    <location>
        <begin position="23"/>
        <end position="44"/>
    </location>
</feature>
<evidence type="ECO:0000256" key="1">
    <source>
        <dbReference type="SAM" id="MobiDB-lite"/>
    </source>
</evidence>
<evidence type="ECO:0000313" key="2">
    <source>
        <dbReference type="EMBL" id="KAK3279009.1"/>
    </source>
</evidence>
<organism evidence="2 3">
    <name type="scientific">Cymbomonas tetramitiformis</name>
    <dbReference type="NCBI Taxonomy" id="36881"/>
    <lineage>
        <taxon>Eukaryota</taxon>
        <taxon>Viridiplantae</taxon>
        <taxon>Chlorophyta</taxon>
        <taxon>Pyramimonadophyceae</taxon>
        <taxon>Pyramimonadales</taxon>
        <taxon>Pyramimonadaceae</taxon>
        <taxon>Cymbomonas</taxon>
    </lineage>
</organism>
<protein>
    <submittedName>
        <fullName evidence="2">Uncharacterized protein</fullName>
    </submittedName>
</protein>
<gene>
    <name evidence="2" type="ORF">CYMTET_13090</name>
</gene>
<feature type="region of interest" description="Disordered" evidence="1">
    <location>
        <begin position="70"/>
        <end position="94"/>
    </location>
</feature>
<evidence type="ECO:0000313" key="3">
    <source>
        <dbReference type="Proteomes" id="UP001190700"/>
    </source>
</evidence>
<sequence length="133" mass="14027">MLVGCFPSRQTFENNKHLETSRPAPPRPPLKPPPADTTPAPPAKPAAAAAFHSVRLLPLAPEGDVAIDTLGGAPPVVPTAGEQASPPQEEPTASAFAMHDEETDWPAFRSSPVWIPNVVVTGDVEGNLPETRE</sequence>
<dbReference type="AlphaFoldDB" id="A0AAE0GJ54"/>
<accession>A0AAE0GJ54</accession>
<keyword evidence="3" id="KW-1185">Reference proteome</keyword>
<reference evidence="2 3" key="1">
    <citation type="journal article" date="2015" name="Genome Biol. Evol.">
        <title>Comparative Genomics of a Bacterivorous Green Alga Reveals Evolutionary Causalities and Consequences of Phago-Mixotrophic Mode of Nutrition.</title>
        <authorList>
            <person name="Burns J.A."/>
            <person name="Paasch A."/>
            <person name="Narechania A."/>
            <person name="Kim E."/>
        </authorList>
    </citation>
    <scope>NUCLEOTIDE SEQUENCE [LARGE SCALE GENOMIC DNA]</scope>
    <source>
        <strain evidence="2 3">PLY_AMNH</strain>
    </source>
</reference>
<dbReference type="Proteomes" id="UP001190700">
    <property type="component" value="Unassembled WGS sequence"/>
</dbReference>